<gene>
    <name evidence="1" type="ORF">FHS37_007536</name>
</gene>
<evidence type="ECO:0000313" key="2">
    <source>
        <dbReference type="Proteomes" id="UP000579523"/>
    </source>
</evidence>
<comment type="caution">
    <text evidence="1">The sequence shown here is derived from an EMBL/GenBank/DDBJ whole genome shotgun (WGS) entry which is preliminary data.</text>
</comment>
<accession>A0A7W7PY58</accession>
<dbReference type="EMBL" id="JACHJI010000029">
    <property type="protein sequence ID" value="MBB4903439.1"/>
    <property type="molecule type" value="Genomic_DNA"/>
</dbReference>
<evidence type="ECO:0000313" key="1">
    <source>
        <dbReference type="EMBL" id="MBB4903439.1"/>
    </source>
</evidence>
<proteinExistence type="predicted"/>
<sequence length="271" mass="29977">MLITPDPATPEGEAILDLAATMDDLAADTGEWPGADTVDILGMFLDRFSFAVQEKPIRQVAGRAWVLRRWDRHGDEVTLWADEASALAALAQHARSHWDNVAGTKGIPYRPPADDRTAIDLYYGPKEHRDDEDYTLSAEDIARCTHTPPRCLSLTDDRSCAEANSAAVFHPMTGHDDEGLPCIELAGILVFAYLDPDMRAVRVSVHLDTTDQQLVRPDHTVPLQVEVEDATMFSNLGARPAPARVPAWKARLRRLTNRTALHDIRGQRKGG</sequence>
<reference evidence="1 2" key="1">
    <citation type="submission" date="2020-08" db="EMBL/GenBank/DDBJ databases">
        <title>Genomic Encyclopedia of Type Strains, Phase III (KMG-III): the genomes of soil and plant-associated and newly described type strains.</title>
        <authorList>
            <person name="Whitman W."/>
        </authorList>
    </citation>
    <scope>NUCLEOTIDE SEQUENCE [LARGE SCALE GENOMIC DNA]</scope>
    <source>
        <strain evidence="1 2">CECT 3273</strain>
    </source>
</reference>
<name>A0A7W7PY58_9ACTN</name>
<organism evidence="1 2">
    <name type="scientific">Streptomyces griseomycini</name>
    <dbReference type="NCBI Taxonomy" id="66895"/>
    <lineage>
        <taxon>Bacteria</taxon>
        <taxon>Bacillati</taxon>
        <taxon>Actinomycetota</taxon>
        <taxon>Actinomycetes</taxon>
        <taxon>Kitasatosporales</taxon>
        <taxon>Streptomycetaceae</taxon>
        <taxon>Streptomyces</taxon>
    </lineage>
</organism>
<keyword evidence="2" id="KW-1185">Reference proteome</keyword>
<dbReference type="RefSeq" id="WP_184829466.1">
    <property type="nucleotide sequence ID" value="NZ_BMTK01000040.1"/>
</dbReference>
<dbReference type="AlphaFoldDB" id="A0A7W7PY58"/>
<protein>
    <submittedName>
        <fullName evidence="1">Uncharacterized protein</fullName>
    </submittedName>
</protein>
<dbReference type="Proteomes" id="UP000579523">
    <property type="component" value="Unassembled WGS sequence"/>
</dbReference>